<dbReference type="Proteomes" id="UP000076503">
    <property type="component" value="Unassembled WGS sequence"/>
</dbReference>
<protein>
    <submittedName>
        <fullName evidence="1">Uncharacterized protein</fullName>
    </submittedName>
</protein>
<proteinExistence type="predicted"/>
<dbReference type="AlphaFoldDB" id="A0A167G6C1"/>
<reference evidence="1 2" key="1">
    <citation type="submission" date="2013-07" db="EMBL/GenBank/DDBJ databases">
        <title>Comparative Genomic and Metabolomic Analysis of Twelve Strains of Pseudoalteromonas luteoviolacea.</title>
        <authorList>
            <person name="Vynne N.G."/>
            <person name="Mansson M."/>
            <person name="Gram L."/>
        </authorList>
    </citation>
    <scope>NUCLEOTIDE SEQUENCE [LARGE SCALE GENOMIC DNA]</scope>
    <source>
        <strain evidence="1 2">H33</strain>
    </source>
</reference>
<comment type="caution">
    <text evidence="1">The sequence shown here is derived from an EMBL/GenBank/DDBJ whole genome shotgun (WGS) entry which is preliminary data.</text>
</comment>
<dbReference type="EMBL" id="AUXZ01000035">
    <property type="protein sequence ID" value="KZN54161.1"/>
    <property type="molecule type" value="Genomic_DNA"/>
</dbReference>
<organism evidence="1 2">
    <name type="scientific">Pseudoalteromonas luteoviolacea H33</name>
    <dbReference type="NCBI Taxonomy" id="1365251"/>
    <lineage>
        <taxon>Bacteria</taxon>
        <taxon>Pseudomonadati</taxon>
        <taxon>Pseudomonadota</taxon>
        <taxon>Gammaproteobacteria</taxon>
        <taxon>Alteromonadales</taxon>
        <taxon>Pseudoalteromonadaceae</taxon>
        <taxon>Pseudoalteromonas</taxon>
    </lineage>
</organism>
<name>A0A167G6C1_9GAMM</name>
<evidence type="ECO:0000313" key="1">
    <source>
        <dbReference type="EMBL" id="KZN54161.1"/>
    </source>
</evidence>
<gene>
    <name evidence="1" type="ORF">N476_08175</name>
</gene>
<sequence>MVLQTYKGGASYANWHKRCSNAVLKYIGRTGYFLLTLDHKTGIVLGLKTKLIFKRLLGAYLG</sequence>
<dbReference type="PATRIC" id="fig|1365251.3.peg.538"/>
<accession>A0A167G6C1</accession>
<evidence type="ECO:0000313" key="2">
    <source>
        <dbReference type="Proteomes" id="UP000076503"/>
    </source>
</evidence>